<organism evidence="2 4">
    <name type="scientific">Flavobacterium hydatis</name>
    <name type="common">Cytophaga aquatilis</name>
    <dbReference type="NCBI Taxonomy" id="991"/>
    <lineage>
        <taxon>Bacteria</taxon>
        <taxon>Pseudomonadati</taxon>
        <taxon>Bacteroidota</taxon>
        <taxon>Flavobacteriia</taxon>
        <taxon>Flavobacteriales</taxon>
        <taxon>Flavobacteriaceae</taxon>
        <taxon>Flavobacterium</taxon>
    </lineage>
</organism>
<dbReference type="PANTHER" id="PTHR43792:SF1">
    <property type="entry name" value="N-ACETYLTRANSFERASE DOMAIN-CONTAINING PROTEIN"/>
    <property type="match status" value="1"/>
</dbReference>
<protein>
    <submittedName>
        <fullName evidence="2">Alanine acetyltransferase</fullName>
    </submittedName>
</protein>
<keyword evidence="2" id="KW-0808">Transferase</keyword>
<dbReference type="EMBL" id="MUGY01000006">
    <property type="protein sequence ID" value="OXA95639.1"/>
    <property type="molecule type" value="Genomic_DNA"/>
</dbReference>
<reference evidence="3 5" key="2">
    <citation type="submission" date="2016-11" db="EMBL/GenBank/DDBJ databases">
        <title>Whole genomes of Flavobacteriaceae.</title>
        <authorList>
            <person name="Stine C."/>
            <person name="Li C."/>
            <person name="Tadesse D."/>
        </authorList>
    </citation>
    <scope>NUCLEOTIDE SEQUENCE [LARGE SCALE GENOMIC DNA]</scope>
    <source>
        <strain evidence="3 5">ATCC 29551</strain>
    </source>
</reference>
<keyword evidence="5" id="KW-1185">Reference proteome</keyword>
<evidence type="ECO:0000313" key="4">
    <source>
        <dbReference type="Proteomes" id="UP000028712"/>
    </source>
</evidence>
<dbReference type="AlphaFoldDB" id="A0A086AK87"/>
<dbReference type="InterPro" id="IPR016181">
    <property type="entry name" value="Acyl_CoA_acyltransferase"/>
</dbReference>
<evidence type="ECO:0000313" key="3">
    <source>
        <dbReference type="EMBL" id="OXA95639.1"/>
    </source>
</evidence>
<proteinExistence type="predicted"/>
<feature type="domain" description="N-acetyltransferase" evidence="1">
    <location>
        <begin position="17"/>
        <end position="173"/>
    </location>
</feature>
<dbReference type="PROSITE" id="PS51186">
    <property type="entry name" value="GNAT"/>
    <property type="match status" value="1"/>
</dbReference>
<dbReference type="SUPFAM" id="SSF55729">
    <property type="entry name" value="Acyl-CoA N-acyltransferases (Nat)"/>
    <property type="match status" value="1"/>
</dbReference>
<dbReference type="Proteomes" id="UP000198424">
    <property type="component" value="Unassembled WGS sequence"/>
</dbReference>
<dbReference type="InterPro" id="IPR051531">
    <property type="entry name" value="N-acetyltransferase"/>
</dbReference>
<dbReference type="eggNOG" id="COG1670">
    <property type="taxonomic scope" value="Bacteria"/>
</dbReference>
<dbReference type="RefSeq" id="WP_035620932.1">
    <property type="nucleotide sequence ID" value="NZ_JBEWQG010000008.1"/>
</dbReference>
<dbReference type="OrthoDB" id="9811523at2"/>
<dbReference type="PANTHER" id="PTHR43792">
    <property type="entry name" value="GNAT FAMILY, PUTATIVE (AFU_ORTHOLOGUE AFUA_3G00765)-RELATED-RELATED"/>
    <property type="match status" value="1"/>
</dbReference>
<evidence type="ECO:0000313" key="5">
    <source>
        <dbReference type="Proteomes" id="UP000198424"/>
    </source>
</evidence>
<evidence type="ECO:0000313" key="2">
    <source>
        <dbReference type="EMBL" id="KFF17101.1"/>
    </source>
</evidence>
<dbReference type="Gene3D" id="3.40.630.30">
    <property type="match status" value="1"/>
</dbReference>
<reference evidence="2 4" key="1">
    <citation type="submission" date="2014-07" db="EMBL/GenBank/DDBJ databases">
        <title>Genome of Flavobacterium hydatis DSM 2063.</title>
        <authorList>
            <person name="Pipes S.E."/>
            <person name="Stropko S.J."/>
            <person name="Newman J.D."/>
        </authorList>
    </citation>
    <scope>NUCLEOTIDE SEQUENCE [LARGE SCALE GENOMIC DNA]</scope>
    <source>
        <strain evidence="2 4">DSM 2063</strain>
    </source>
</reference>
<dbReference type="Proteomes" id="UP000028712">
    <property type="component" value="Unassembled WGS sequence"/>
</dbReference>
<dbReference type="STRING" id="991.IW20_08815"/>
<dbReference type="EMBL" id="JPRM01000011">
    <property type="protein sequence ID" value="KFF17101.1"/>
    <property type="molecule type" value="Genomic_DNA"/>
</dbReference>
<accession>A0A086AK87</accession>
<gene>
    <name evidence="3" type="ORF">B0A62_07790</name>
    <name evidence="2" type="ORF">IW20_08815</name>
</gene>
<comment type="caution">
    <text evidence="2">The sequence shown here is derived from an EMBL/GenBank/DDBJ whole genome shotgun (WGS) entry which is preliminary data.</text>
</comment>
<dbReference type="Pfam" id="PF13302">
    <property type="entry name" value="Acetyltransf_3"/>
    <property type="match status" value="1"/>
</dbReference>
<name>A0A086AK87_FLAHY</name>
<evidence type="ECO:0000259" key="1">
    <source>
        <dbReference type="PROSITE" id="PS51186"/>
    </source>
</evidence>
<dbReference type="GO" id="GO:0016747">
    <property type="term" value="F:acyltransferase activity, transferring groups other than amino-acyl groups"/>
    <property type="evidence" value="ECO:0007669"/>
    <property type="project" value="InterPro"/>
</dbReference>
<sequence length="183" mass="21029">MLTFNFSPFPELETERLLLRRVTNEDTNEIIALRSNPETMKYIPRPLTKTNEQALEHVAQIDSTIETNEGITWGVTLKGNPRIIGMIGYYRIKPAHFRAEIGYILLPEHHGKGIIPEAVKTVIDYGFNEMKLHSIEAVIDPDNFASERVLQKIGFVKEGHLKEVEFYEGRFLDSVIYSLINKK</sequence>
<dbReference type="CDD" id="cd04301">
    <property type="entry name" value="NAT_SF"/>
    <property type="match status" value="1"/>
</dbReference>
<dbReference type="InterPro" id="IPR000182">
    <property type="entry name" value="GNAT_dom"/>
</dbReference>